<dbReference type="EMBL" id="CP031395">
    <property type="protein sequence ID" value="QBK04907.1"/>
    <property type="molecule type" value="Genomic_DNA"/>
</dbReference>
<protein>
    <submittedName>
        <fullName evidence="2">Uncharacterized protein</fullName>
    </submittedName>
</protein>
<sequence>MGEMTKERGEKNKEQREPASARVGAVCGQEDPTSCVGPMDRKNDQFDKLENTLAAVVHGRPA</sequence>
<evidence type="ECO:0000313" key="3">
    <source>
        <dbReference type="Proteomes" id="UP000292939"/>
    </source>
</evidence>
<proteinExistence type="predicted"/>
<organism evidence="2 3">
    <name type="scientific">Hylemonella gracilis</name>
    <dbReference type="NCBI Taxonomy" id="80880"/>
    <lineage>
        <taxon>Bacteria</taxon>
        <taxon>Pseudomonadati</taxon>
        <taxon>Pseudomonadota</taxon>
        <taxon>Betaproteobacteria</taxon>
        <taxon>Burkholderiales</taxon>
        <taxon>Comamonadaceae</taxon>
        <taxon>Hylemonella</taxon>
    </lineage>
</organism>
<feature type="compositionally biased region" description="Basic and acidic residues" evidence="1">
    <location>
        <begin position="1"/>
        <end position="19"/>
    </location>
</feature>
<accession>A0A4P6ULF6</accession>
<evidence type="ECO:0000256" key="1">
    <source>
        <dbReference type="SAM" id="MobiDB-lite"/>
    </source>
</evidence>
<evidence type="ECO:0000313" key="2">
    <source>
        <dbReference type="EMBL" id="QBK04907.1"/>
    </source>
</evidence>
<reference evidence="2 3" key="1">
    <citation type="submission" date="2018-07" db="EMBL/GenBank/DDBJ databases">
        <title>Exploring interactions and the metabolic potential of the ultra-small soil bacteria Hylemonella gracilis.</title>
        <authorList>
            <person name="Tyc O."/>
            <person name="Kulkarni P."/>
            <person name="Gawehns F."/>
            <person name="Hundscheid M."/>
            <person name="Zweers H."/>
            <person name="Garbeva P."/>
        </authorList>
    </citation>
    <scope>NUCLEOTIDE SEQUENCE [LARGE SCALE GENOMIC DNA]</scope>
    <source>
        <strain evidence="2 3">NS1</strain>
    </source>
</reference>
<dbReference type="Proteomes" id="UP000292939">
    <property type="component" value="Chromosome"/>
</dbReference>
<dbReference type="AlphaFoldDB" id="A0A4P6ULF6"/>
<name>A0A4P6ULF6_9BURK</name>
<gene>
    <name evidence="2" type="ORF">DW355_09090</name>
</gene>
<dbReference type="KEGG" id="hgr:DW355_09090"/>
<feature type="region of interest" description="Disordered" evidence="1">
    <location>
        <begin position="1"/>
        <end position="42"/>
    </location>
</feature>